<dbReference type="EMBL" id="JBHUOK010000030">
    <property type="protein sequence ID" value="MFD2790155.1"/>
    <property type="molecule type" value="Genomic_DNA"/>
</dbReference>
<dbReference type="RefSeq" id="WP_251805823.1">
    <property type="nucleotide sequence ID" value="NZ_CP166679.1"/>
</dbReference>
<dbReference type="InterPro" id="IPR012657">
    <property type="entry name" value="23S_rRNA-intervening_sequence"/>
</dbReference>
<evidence type="ECO:0000313" key="1">
    <source>
        <dbReference type="EMBL" id="MFD2790155.1"/>
    </source>
</evidence>
<comment type="caution">
    <text evidence="1">The sequence shown here is derived from an EMBL/GenBank/DDBJ whole genome shotgun (WGS) entry which is preliminary data.</text>
</comment>
<dbReference type="NCBIfam" id="TIGR02436">
    <property type="entry name" value="four helix bundle protein"/>
    <property type="match status" value="1"/>
</dbReference>
<organism evidence="1 2">
    <name type="scientific">Arenibacter antarcticus</name>
    <dbReference type="NCBI Taxonomy" id="2040469"/>
    <lineage>
        <taxon>Bacteria</taxon>
        <taxon>Pseudomonadati</taxon>
        <taxon>Bacteroidota</taxon>
        <taxon>Flavobacteriia</taxon>
        <taxon>Flavobacteriales</taxon>
        <taxon>Flavobacteriaceae</taxon>
        <taxon>Arenibacter</taxon>
    </lineage>
</organism>
<gene>
    <name evidence="1" type="ORF">ACFS1K_10305</name>
</gene>
<name>A0ABW5VFR6_9FLAO</name>
<dbReference type="InterPro" id="IPR036583">
    <property type="entry name" value="23S_rRNA_IVS_sf"/>
</dbReference>
<dbReference type="CDD" id="cd16377">
    <property type="entry name" value="23S_rRNA_IVP_like"/>
    <property type="match status" value="1"/>
</dbReference>
<proteinExistence type="predicted"/>
<dbReference type="NCBIfam" id="NF008911">
    <property type="entry name" value="PRK12275.1-2"/>
    <property type="match status" value="1"/>
</dbReference>
<accession>A0ABW5VFR6</accession>
<reference evidence="2" key="1">
    <citation type="journal article" date="2019" name="Int. J. Syst. Evol. Microbiol.">
        <title>The Global Catalogue of Microorganisms (GCM) 10K type strain sequencing project: providing services to taxonomists for standard genome sequencing and annotation.</title>
        <authorList>
            <consortium name="The Broad Institute Genomics Platform"/>
            <consortium name="The Broad Institute Genome Sequencing Center for Infectious Disease"/>
            <person name="Wu L."/>
            <person name="Ma J."/>
        </authorList>
    </citation>
    <scope>NUCLEOTIDE SEQUENCE [LARGE SCALE GENOMIC DNA]</scope>
    <source>
        <strain evidence="2">KCTC 52924</strain>
    </source>
</reference>
<dbReference type="Gene3D" id="1.20.1440.60">
    <property type="entry name" value="23S rRNA-intervening sequence"/>
    <property type="match status" value="1"/>
</dbReference>
<evidence type="ECO:0000313" key="2">
    <source>
        <dbReference type="Proteomes" id="UP001597532"/>
    </source>
</evidence>
<sequence>MHRFEELIIWQKAMNITEEVYLLSAEFPKEEKFGLKSQIRRSAVSIASNIAEGAGRNTNGEFRNFLSMASGSSDELYTQLLLAYRLKLVQQERVKNILTNVKEVQKMNYALIKSLKQQ</sequence>
<dbReference type="Pfam" id="PF05635">
    <property type="entry name" value="23S_rRNA_IVP"/>
    <property type="match status" value="1"/>
</dbReference>
<dbReference type="PANTHER" id="PTHR38471:SF2">
    <property type="entry name" value="FOUR HELIX BUNDLE PROTEIN"/>
    <property type="match status" value="1"/>
</dbReference>
<protein>
    <submittedName>
        <fullName evidence="1">Four helix bundle protein</fullName>
    </submittedName>
</protein>
<dbReference type="SUPFAM" id="SSF158446">
    <property type="entry name" value="IVS-encoded protein-like"/>
    <property type="match status" value="1"/>
</dbReference>
<dbReference type="Proteomes" id="UP001597532">
    <property type="component" value="Unassembled WGS sequence"/>
</dbReference>
<dbReference type="PANTHER" id="PTHR38471">
    <property type="entry name" value="FOUR HELIX BUNDLE PROTEIN"/>
    <property type="match status" value="1"/>
</dbReference>
<keyword evidence="2" id="KW-1185">Reference proteome</keyword>